<evidence type="ECO:0000313" key="9">
    <source>
        <dbReference type="Proteomes" id="UP000191004"/>
    </source>
</evidence>
<dbReference type="PANTHER" id="PTHR46082:SF11">
    <property type="entry name" value="AAA+ ATPASE DOMAIN-CONTAINING PROTEIN-RELATED"/>
    <property type="match status" value="1"/>
</dbReference>
<dbReference type="SUPFAM" id="SSF52540">
    <property type="entry name" value="P-loop containing nucleoside triphosphate hydrolases"/>
    <property type="match status" value="1"/>
</dbReference>
<feature type="domain" description="Inositolphosphotransferase Aur1/Ipt1" evidence="5">
    <location>
        <begin position="128"/>
        <end position="277"/>
    </location>
</feature>
<protein>
    <submittedName>
        <fullName evidence="8">Uncharacterized protein</fullName>
    </submittedName>
</protein>
<evidence type="ECO:0000256" key="2">
    <source>
        <dbReference type="PROSITE-ProRule" id="PRU00023"/>
    </source>
</evidence>
<evidence type="ECO:0000259" key="6">
    <source>
        <dbReference type="Pfam" id="PF22939"/>
    </source>
</evidence>
<sequence>MGLFKNVIEPASIALAFTAGTLINRRRLKPQRYQRDLESIPDYISAEKKTDDASSASHRKGSNSSNKGGSNSLVFRVLSWIYGTFPFLSEIWYWLLTYWVYQLSRAFTARAIAPYPQIYLVAKQHALQLLAIEEFLHIDFEQAFQEYILTKHAYIMPLLRHIYHSHIIIGVVFIVYIYTYLPPPLFRRIRRTIAMDNFIAFIIISLWRCYPPRMLPPEYGFIDILHEGKTGSVWTHNRFRLTIAAMPSLHFGTSVLFAMSTSQVYSHRDYTIGWICALRKEQTAATAMLDVIHDDLPNHPNDPNAYTLGYIGKHNIAIAYLPEGRYGNNAAATAAAHMVSAFPSLKFGLMVGIGGGIPSNKIRLGDVVVSKPDSCFPGVVQWDLGKIEQGGTVEHTGSLNNPPTTLLTSLAKLGTKREMEGSQIPNLLAAMGEKWPNLVAKYTRSEPLRDVLFADDYTHARGPATDDSVKGTQTCDTETEEGEDEDEDVNDCRFCDFTQARKRKPRATRIHYGLIASGDMVIKDAQFRNQLNERFGNNILCVEMEAAGLMNDFPCLVIRGICDYADSHKNKAWQEYAAAVAAAFAKELLLVVPAHAVEQMDTITSILSDIRYDVGLAVDYLKEAKAFKHDEKDEKILGWISPFDYGAEHSDVLKRWQPGTCQWLLETTEFREFVERNDKRILFCPGIPGAGKTVMAATVIDYLHKQFAHDSSISIAYIYFNFRRHSEQDPNAVFSSLLKQVSQQQPSLNSSITSLYETHVKKRTCPSLKEIIKTLQDVIQMHSRVFVIIDALDECASSDHYREIILSEIIDCTKKSDLKLFATARDIPEISERFKYALRLEIKAVESDIRRYIDSRLSSLSPTSVISKSKTLQEEIKTGISDTVGGMFLLAQLHFDQLTDCITRKAVMKTLKALPTGSNAYDYTYNAAMDRINHQSSSRRQLAIKVLSWITHAVRPLSVAELQHALGVEIGEDEFDENNLPQTEDIVSTSVGLVTIDEESEVIRLVHYTTQDFFERNREKWLPNAKTYIAEVCSCYLSYSVFEDGLHEDNFKMIENFELFNYAVRFWQHHVSMSDFSQRHVNFLKKTSHLRIFEEISYSRLFTGLHIAAESGWSDIVKVLLEDIADADAHDEFNRTPFYLAASGGHDTVMRTLLNSCQIDVNVISSKSTYTPLINAAQSGHAAAVKLLLDTGKVNAGYTCKKQKSALWYAAVGGHVDVALLLSDPRNYDPGMVREIFSSALLGAVITKQEPIVHLLLETGYADVNVQTTNESSPFFWGDIPDDRPLDDAIWNDQPINMGGKINDLDDIIWSYLPIHMRRRLEDFSGIFWHYEPIKKRGKLDAFDDITWGT</sequence>
<reference evidence="8 9" key="1">
    <citation type="submission" date="2016-04" db="EMBL/GenBank/DDBJ databases">
        <title>Multiple horizontal gene transfer events from other fungi enriched the ability of the initially mycotrophic fungus Trichoderma (Ascomycota) to feed on dead plant biomass.</title>
        <authorList>
            <person name="Atanasova L."/>
            <person name="Chenthamara K."/>
            <person name="Zhang J."/>
            <person name="Grujic M."/>
            <person name="Henrissat B."/>
            <person name="Kuo A."/>
            <person name="Aertz A."/>
            <person name="Salamov A."/>
            <person name="Lipzen A."/>
            <person name="Labutti K."/>
            <person name="Barry K."/>
            <person name="Miao Y."/>
            <person name="Rahimi M.J."/>
            <person name="Shen Q."/>
            <person name="Grigoriev I.V."/>
            <person name="Kubicek C.P."/>
            <person name="Druzhinina I.S."/>
        </authorList>
    </citation>
    <scope>NUCLEOTIDE SEQUENCE [LARGE SCALE GENOMIC DNA]</scope>
    <source>
        <strain evidence="8 9">NJAU 4742</strain>
    </source>
</reference>
<dbReference type="InterPro" id="IPR035994">
    <property type="entry name" value="Nucleoside_phosphorylase_sf"/>
</dbReference>
<dbReference type="InterPro" id="IPR054471">
    <property type="entry name" value="GPIID_WHD"/>
</dbReference>
<feature type="region of interest" description="Disordered" evidence="3">
    <location>
        <begin position="48"/>
        <end position="68"/>
    </location>
</feature>
<dbReference type="GO" id="GO:0003824">
    <property type="term" value="F:catalytic activity"/>
    <property type="evidence" value="ECO:0007669"/>
    <property type="project" value="InterPro"/>
</dbReference>
<dbReference type="InterPro" id="IPR053137">
    <property type="entry name" value="NLR-like"/>
</dbReference>
<evidence type="ECO:0000256" key="1">
    <source>
        <dbReference type="ARBA" id="ARBA00022737"/>
    </source>
</evidence>
<keyword evidence="4" id="KW-0812">Transmembrane</keyword>
<dbReference type="OrthoDB" id="20872at2759"/>
<dbReference type="Pfam" id="PF24883">
    <property type="entry name" value="NPHP3_N"/>
    <property type="match status" value="1"/>
</dbReference>
<dbReference type="GO" id="GO:0016020">
    <property type="term" value="C:membrane"/>
    <property type="evidence" value="ECO:0007669"/>
    <property type="project" value="UniProtKB-SubCell"/>
</dbReference>
<feature type="transmembrane region" description="Helical" evidence="4">
    <location>
        <begin position="162"/>
        <end position="181"/>
    </location>
</feature>
<dbReference type="SUPFAM" id="SSF48403">
    <property type="entry name" value="Ankyrin repeat"/>
    <property type="match status" value="1"/>
</dbReference>
<dbReference type="CDD" id="cd03386">
    <property type="entry name" value="PAP2_Aur1_like"/>
    <property type="match status" value="1"/>
</dbReference>
<dbReference type="InterPro" id="IPR027417">
    <property type="entry name" value="P-loop_NTPase"/>
</dbReference>
<dbReference type="EMBL" id="LVVK01000004">
    <property type="protein sequence ID" value="OPB45737.1"/>
    <property type="molecule type" value="Genomic_DNA"/>
</dbReference>
<dbReference type="Gene3D" id="3.40.50.300">
    <property type="entry name" value="P-loop containing nucleotide triphosphate hydrolases"/>
    <property type="match status" value="1"/>
</dbReference>
<dbReference type="GO" id="GO:0009116">
    <property type="term" value="P:nucleoside metabolic process"/>
    <property type="evidence" value="ECO:0007669"/>
    <property type="project" value="InterPro"/>
</dbReference>
<dbReference type="Pfam" id="PF14378">
    <property type="entry name" value="PAP2_3"/>
    <property type="match status" value="1"/>
</dbReference>
<evidence type="ECO:0000256" key="3">
    <source>
        <dbReference type="SAM" id="MobiDB-lite"/>
    </source>
</evidence>
<proteinExistence type="predicted"/>
<keyword evidence="1" id="KW-0677">Repeat</keyword>
<feature type="domain" description="Nephrocystin 3-like N-terminal" evidence="7">
    <location>
        <begin position="659"/>
        <end position="825"/>
    </location>
</feature>
<dbReference type="Pfam" id="PF22939">
    <property type="entry name" value="WHD_GPIID"/>
    <property type="match status" value="1"/>
</dbReference>
<dbReference type="InterPro" id="IPR056884">
    <property type="entry name" value="NPHP3-like_N"/>
</dbReference>
<feature type="region of interest" description="Disordered" evidence="3">
    <location>
        <begin position="462"/>
        <end position="485"/>
    </location>
</feature>
<evidence type="ECO:0000259" key="5">
    <source>
        <dbReference type="Pfam" id="PF14378"/>
    </source>
</evidence>
<dbReference type="SMART" id="SM00248">
    <property type="entry name" value="ANK"/>
    <property type="match status" value="5"/>
</dbReference>
<name>A0A1T3CXE4_9HYPO</name>
<evidence type="ECO:0000259" key="7">
    <source>
        <dbReference type="Pfam" id="PF24883"/>
    </source>
</evidence>
<feature type="repeat" description="ANK" evidence="2">
    <location>
        <begin position="1100"/>
        <end position="1132"/>
    </location>
</feature>
<dbReference type="Gene3D" id="3.40.50.1580">
    <property type="entry name" value="Nucleoside phosphorylase domain"/>
    <property type="match status" value="1"/>
</dbReference>
<dbReference type="SUPFAM" id="SSF53167">
    <property type="entry name" value="Purine and uridine phosphorylases"/>
    <property type="match status" value="1"/>
</dbReference>
<dbReference type="PROSITE" id="PS50297">
    <property type="entry name" value="ANK_REP_REGION"/>
    <property type="match status" value="1"/>
</dbReference>
<accession>A0A1T3CXE4</accession>
<gene>
    <name evidence="8" type="ORF">A0O28_0093040</name>
</gene>
<evidence type="ECO:0000313" key="8">
    <source>
        <dbReference type="EMBL" id="OPB45737.1"/>
    </source>
</evidence>
<feature type="transmembrane region" description="Helical" evidence="4">
    <location>
        <begin position="73"/>
        <end position="95"/>
    </location>
</feature>
<dbReference type="InterPro" id="IPR002110">
    <property type="entry name" value="Ankyrin_rpt"/>
</dbReference>
<keyword evidence="4" id="KW-1133">Transmembrane helix</keyword>
<keyword evidence="2" id="KW-0040">ANK repeat</keyword>
<keyword evidence="9" id="KW-1185">Reference proteome</keyword>
<dbReference type="Proteomes" id="UP000191004">
    <property type="component" value="Unassembled WGS sequence"/>
</dbReference>
<dbReference type="Gene3D" id="1.25.40.20">
    <property type="entry name" value="Ankyrin repeat-containing domain"/>
    <property type="match status" value="1"/>
</dbReference>
<dbReference type="InterPro" id="IPR036770">
    <property type="entry name" value="Ankyrin_rpt-contain_sf"/>
</dbReference>
<keyword evidence="4" id="KW-0472">Membrane</keyword>
<feature type="domain" description="GPI inositol-deacylase winged helix" evidence="6">
    <location>
        <begin position="935"/>
        <end position="1015"/>
    </location>
</feature>
<dbReference type="PANTHER" id="PTHR46082">
    <property type="entry name" value="ATP/GTP-BINDING PROTEIN-RELATED"/>
    <property type="match status" value="1"/>
</dbReference>
<organism evidence="8 9">
    <name type="scientific">Trichoderma guizhouense</name>
    <dbReference type="NCBI Taxonomy" id="1491466"/>
    <lineage>
        <taxon>Eukaryota</taxon>
        <taxon>Fungi</taxon>
        <taxon>Dikarya</taxon>
        <taxon>Ascomycota</taxon>
        <taxon>Pezizomycotina</taxon>
        <taxon>Sordariomycetes</taxon>
        <taxon>Hypocreomycetidae</taxon>
        <taxon>Hypocreales</taxon>
        <taxon>Hypocreaceae</taxon>
        <taxon>Trichoderma</taxon>
    </lineage>
</organism>
<comment type="caution">
    <text evidence="8">The sequence shown here is derived from an EMBL/GenBank/DDBJ whole genome shotgun (WGS) entry which is preliminary data.</text>
</comment>
<dbReference type="Pfam" id="PF12796">
    <property type="entry name" value="Ank_2"/>
    <property type="match status" value="2"/>
</dbReference>
<evidence type="ECO:0000256" key="4">
    <source>
        <dbReference type="SAM" id="Phobius"/>
    </source>
</evidence>
<dbReference type="InterPro" id="IPR026841">
    <property type="entry name" value="Aur1/Ipt1"/>
</dbReference>
<dbReference type="PROSITE" id="PS50088">
    <property type="entry name" value="ANK_REPEAT"/>
    <property type="match status" value="1"/>
</dbReference>